<dbReference type="InterPro" id="IPR028082">
    <property type="entry name" value="Peripla_BP_I"/>
</dbReference>
<reference evidence="5 6" key="1">
    <citation type="journal article" date="2019" name="Anaerobe">
        <title>Detection of Robinsoniella peoriensis in multiple bone samples of a trauma patient.</title>
        <authorList>
            <person name="Schrottner P."/>
            <person name="Hartwich K."/>
            <person name="Bunk B."/>
            <person name="Schober I."/>
            <person name="Helbig S."/>
            <person name="Rudolph W.W."/>
            <person name="Gunzer F."/>
        </authorList>
    </citation>
    <scope>NUCLEOTIDE SEQUENCE [LARGE SCALE GENOMIC DNA]</scope>
    <source>
        <strain evidence="5 6">DSM 106044</strain>
    </source>
</reference>
<evidence type="ECO:0000256" key="1">
    <source>
        <dbReference type="ARBA" id="ARBA00023015"/>
    </source>
</evidence>
<gene>
    <name evidence="5" type="primary">cytR_5</name>
    <name evidence="5" type="ORF">DSM106044_03775</name>
</gene>
<dbReference type="AlphaFoldDB" id="A0A4U8Q3I2"/>
<keyword evidence="2" id="KW-0238">DNA-binding</keyword>
<dbReference type="InterPro" id="IPR010982">
    <property type="entry name" value="Lambda_DNA-bd_dom_sf"/>
</dbReference>
<dbReference type="SUPFAM" id="SSF47413">
    <property type="entry name" value="lambda repressor-like DNA-binding domains"/>
    <property type="match status" value="1"/>
</dbReference>
<accession>A0A4U8Q3I2</accession>
<dbReference type="InterPro" id="IPR046335">
    <property type="entry name" value="LacI/GalR-like_sensor"/>
</dbReference>
<evidence type="ECO:0000256" key="3">
    <source>
        <dbReference type="ARBA" id="ARBA00023163"/>
    </source>
</evidence>
<evidence type="ECO:0000259" key="4">
    <source>
        <dbReference type="Pfam" id="PF13377"/>
    </source>
</evidence>
<dbReference type="Proteomes" id="UP000306509">
    <property type="component" value="Unassembled WGS sequence"/>
</dbReference>
<keyword evidence="3" id="KW-0804">Transcription</keyword>
<dbReference type="Pfam" id="PF13377">
    <property type="entry name" value="Peripla_BP_3"/>
    <property type="match status" value="1"/>
</dbReference>
<dbReference type="Gene3D" id="1.10.260.40">
    <property type="entry name" value="lambda repressor-like DNA-binding domains"/>
    <property type="match status" value="1"/>
</dbReference>
<evidence type="ECO:0000313" key="6">
    <source>
        <dbReference type="Proteomes" id="UP000306509"/>
    </source>
</evidence>
<dbReference type="GO" id="GO:0000976">
    <property type="term" value="F:transcription cis-regulatory region binding"/>
    <property type="evidence" value="ECO:0007669"/>
    <property type="project" value="TreeGrafter"/>
</dbReference>
<dbReference type="PANTHER" id="PTHR30146:SF109">
    <property type="entry name" value="HTH-TYPE TRANSCRIPTIONAL REGULATOR GALS"/>
    <property type="match status" value="1"/>
</dbReference>
<dbReference type="PANTHER" id="PTHR30146">
    <property type="entry name" value="LACI-RELATED TRANSCRIPTIONAL REPRESSOR"/>
    <property type="match status" value="1"/>
</dbReference>
<dbReference type="SUPFAM" id="SSF53822">
    <property type="entry name" value="Periplasmic binding protein-like I"/>
    <property type="match status" value="1"/>
</dbReference>
<organism evidence="5 6">
    <name type="scientific">Robinsoniella peoriensis</name>
    <dbReference type="NCBI Taxonomy" id="180332"/>
    <lineage>
        <taxon>Bacteria</taxon>
        <taxon>Bacillati</taxon>
        <taxon>Bacillota</taxon>
        <taxon>Clostridia</taxon>
        <taxon>Lachnospirales</taxon>
        <taxon>Lachnospiraceae</taxon>
        <taxon>Robinsoniella</taxon>
    </lineage>
</organism>
<protein>
    <submittedName>
        <fullName evidence="5">HTH-type transcriptional repressor CytR</fullName>
    </submittedName>
</protein>
<feature type="domain" description="Transcriptional regulator LacI/GalR-like sensor" evidence="4">
    <location>
        <begin position="171"/>
        <end position="333"/>
    </location>
</feature>
<comment type="caution">
    <text evidence="5">The sequence shown here is derived from an EMBL/GenBank/DDBJ whole genome shotgun (WGS) entry which is preliminary data.</text>
</comment>
<evidence type="ECO:0000313" key="5">
    <source>
        <dbReference type="EMBL" id="TLC99324.1"/>
    </source>
</evidence>
<sequence>MVIKNKDIAEILKISPAAVSLARNGKSGVSEQTRKQVYELLRSMENQNRKEEETGSRGSITLVMHKKSGKIIAETQFFMMATEVIQEEAQAAGYCVTIMQYNENADVNEFIKSLKGLETNGILLLATEMDVKDLDLYRDIEVPLVVLDNYYITKRQDCVAIHNVDAMFQIAEYLKRMGHTRIGFLKSKIENNNFSERYMGLQLALDSFGEVLEPKFVYKVGTEVDTVYEDMKNILMQKVELPDVLVAGNDILAIGALRALKEYGYHVPEDISIIGFDDMPVSRMMDPPLTSIRIEIKQFAICAVERIVQKIERYSFGPTTIRVGCELMIRDSVKNMNEI</sequence>
<dbReference type="Gene3D" id="3.40.50.2300">
    <property type="match status" value="2"/>
</dbReference>
<dbReference type="InterPro" id="IPR000843">
    <property type="entry name" value="HTH_LacI"/>
</dbReference>
<name>A0A4U8Q3I2_9FIRM</name>
<proteinExistence type="predicted"/>
<dbReference type="RefSeq" id="WP_138003399.1">
    <property type="nucleotide sequence ID" value="NZ_JBHTNY010000055.1"/>
</dbReference>
<evidence type="ECO:0000256" key="2">
    <source>
        <dbReference type="ARBA" id="ARBA00023125"/>
    </source>
</evidence>
<dbReference type="GO" id="GO:0003700">
    <property type="term" value="F:DNA-binding transcription factor activity"/>
    <property type="evidence" value="ECO:0007669"/>
    <property type="project" value="TreeGrafter"/>
</dbReference>
<dbReference type="CDD" id="cd01392">
    <property type="entry name" value="HTH_LacI"/>
    <property type="match status" value="1"/>
</dbReference>
<dbReference type="EMBL" id="QGQD01000070">
    <property type="protein sequence ID" value="TLC99324.1"/>
    <property type="molecule type" value="Genomic_DNA"/>
</dbReference>
<keyword evidence="6" id="KW-1185">Reference proteome</keyword>
<keyword evidence="1" id="KW-0805">Transcription regulation</keyword>